<sequence>MPDHPEFAHTEYAQRTDRPAMSEWIEQMAAHFEASEGMPLIAGRILAFLLICDPPERTAAELSHGLSASTGSVSTNVRLLLRLGIISKTTRQGREAALYRVEEDRWPELVRQRMERVTQLEEITEAGLRMFSGQGERARRLRTVHEFYQWLSEEMPELWRRWERDGRSRRRS</sequence>
<keyword evidence="1" id="KW-0805">Transcription regulation</keyword>
<dbReference type="InterPro" id="IPR052362">
    <property type="entry name" value="HTH-GbsR_regulator"/>
</dbReference>
<dbReference type="InterPro" id="IPR036388">
    <property type="entry name" value="WH-like_DNA-bd_sf"/>
</dbReference>
<evidence type="ECO:0000256" key="1">
    <source>
        <dbReference type="ARBA" id="ARBA00023015"/>
    </source>
</evidence>
<protein>
    <recommendedName>
        <fullName evidence="6">Transcriptional regulator</fullName>
    </recommendedName>
</protein>
<dbReference type="Gene3D" id="1.10.10.10">
    <property type="entry name" value="Winged helix-like DNA-binding domain superfamily/Winged helix DNA-binding domain"/>
    <property type="match status" value="1"/>
</dbReference>
<keyword evidence="3" id="KW-0804">Transcription</keyword>
<accession>A0AAE4CMZ9</accession>
<evidence type="ECO:0000313" key="5">
    <source>
        <dbReference type="Proteomes" id="UP001180845"/>
    </source>
</evidence>
<reference evidence="4" key="1">
    <citation type="submission" date="2023-07" db="EMBL/GenBank/DDBJ databases">
        <title>Sequencing the genomes of 1000 actinobacteria strains.</title>
        <authorList>
            <person name="Klenk H.-P."/>
        </authorList>
    </citation>
    <scope>NUCLEOTIDE SEQUENCE</scope>
    <source>
        <strain evidence="4">DSM 45977</strain>
    </source>
</reference>
<dbReference type="GO" id="GO:0003677">
    <property type="term" value="F:DNA binding"/>
    <property type="evidence" value="ECO:0007669"/>
    <property type="project" value="UniProtKB-KW"/>
</dbReference>
<proteinExistence type="predicted"/>
<keyword evidence="2" id="KW-0238">DNA-binding</keyword>
<dbReference type="PANTHER" id="PTHR38465">
    <property type="entry name" value="HTH-TYPE TRANSCRIPTIONAL REGULATOR MJ1563-RELATED"/>
    <property type="match status" value="1"/>
</dbReference>
<name>A0AAE4CMZ9_9ACTN</name>
<dbReference type="EMBL" id="JAVDXW010000001">
    <property type="protein sequence ID" value="MDR7303399.1"/>
    <property type="molecule type" value="Genomic_DNA"/>
</dbReference>
<dbReference type="PANTHER" id="PTHR38465:SF2">
    <property type="entry name" value="HTH-TYPE TRANSCRIPTIONAL REGULATOR MMPR5"/>
    <property type="match status" value="1"/>
</dbReference>
<dbReference type="Proteomes" id="UP001180845">
    <property type="component" value="Unassembled WGS sequence"/>
</dbReference>
<keyword evidence="5" id="KW-1185">Reference proteome</keyword>
<evidence type="ECO:0000313" key="4">
    <source>
        <dbReference type="EMBL" id="MDR7303399.1"/>
    </source>
</evidence>
<dbReference type="AlphaFoldDB" id="A0AAE4CMZ9"/>
<gene>
    <name evidence="4" type="ORF">JOF55_003580</name>
</gene>
<evidence type="ECO:0000256" key="2">
    <source>
        <dbReference type="ARBA" id="ARBA00023125"/>
    </source>
</evidence>
<comment type="caution">
    <text evidence="4">The sequence shown here is derived from an EMBL/GenBank/DDBJ whole genome shotgun (WGS) entry which is preliminary data.</text>
</comment>
<organism evidence="4 5">
    <name type="scientific">Haloactinomyces albus</name>
    <dbReference type="NCBI Taxonomy" id="1352928"/>
    <lineage>
        <taxon>Bacteria</taxon>
        <taxon>Bacillati</taxon>
        <taxon>Actinomycetota</taxon>
        <taxon>Actinomycetes</taxon>
        <taxon>Actinopolysporales</taxon>
        <taxon>Actinopolysporaceae</taxon>
        <taxon>Haloactinomyces</taxon>
    </lineage>
</organism>
<dbReference type="InterPro" id="IPR036390">
    <property type="entry name" value="WH_DNA-bd_sf"/>
</dbReference>
<evidence type="ECO:0008006" key="6">
    <source>
        <dbReference type="Google" id="ProtNLM"/>
    </source>
</evidence>
<dbReference type="SUPFAM" id="SSF46785">
    <property type="entry name" value="Winged helix' DNA-binding domain"/>
    <property type="match status" value="1"/>
</dbReference>
<dbReference type="Gene3D" id="1.10.287.160">
    <property type="entry name" value="HR1 repeat"/>
    <property type="match status" value="1"/>
</dbReference>
<evidence type="ECO:0000256" key="3">
    <source>
        <dbReference type="ARBA" id="ARBA00023163"/>
    </source>
</evidence>